<dbReference type="EMBL" id="CM037158">
    <property type="protein sequence ID" value="KAH7851116.1"/>
    <property type="molecule type" value="Genomic_DNA"/>
</dbReference>
<reference evidence="1 2" key="1">
    <citation type="journal article" date="2021" name="Hortic Res">
        <title>High-quality reference genome and annotation aids understanding of berry development for evergreen blueberry (Vaccinium darrowii).</title>
        <authorList>
            <person name="Yu J."/>
            <person name="Hulse-Kemp A.M."/>
            <person name="Babiker E."/>
            <person name="Staton M."/>
        </authorList>
    </citation>
    <scope>NUCLEOTIDE SEQUENCE [LARGE SCALE GENOMIC DNA]</scope>
    <source>
        <strain evidence="2">cv. NJ 8807/NJ 8810</strain>
        <tissue evidence="1">Young leaf</tissue>
    </source>
</reference>
<keyword evidence="2" id="KW-1185">Reference proteome</keyword>
<evidence type="ECO:0000313" key="1">
    <source>
        <dbReference type="EMBL" id="KAH7851116.1"/>
    </source>
</evidence>
<organism evidence="1 2">
    <name type="scientific">Vaccinium darrowii</name>
    <dbReference type="NCBI Taxonomy" id="229202"/>
    <lineage>
        <taxon>Eukaryota</taxon>
        <taxon>Viridiplantae</taxon>
        <taxon>Streptophyta</taxon>
        <taxon>Embryophyta</taxon>
        <taxon>Tracheophyta</taxon>
        <taxon>Spermatophyta</taxon>
        <taxon>Magnoliopsida</taxon>
        <taxon>eudicotyledons</taxon>
        <taxon>Gunneridae</taxon>
        <taxon>Pentapetalae</taxon>
        <taxon>asterids</taxon>
        <taxon>Ericales</taxon>
        <taxon>Ericaceae</taxon>
        <taxon>Vaccinioideae</taxon>
        <taxon>Vaccinieae</taxon>
        <taxon>Vaccinium</taxon>
    </lineage>
</organism>
<sequence length="72" mass="7874">MGTSPDEGQLIAMLFNLMNAKRTTEVGVFTGCCRLLPALNIVDDGKFVVLSFVAFDFAVVDADKGNWINYRG</sequence>
<evidence type="ECO:0000313" key="2">
    <source>
        <dbReference type="Proteomes" id="UP000828048"/>
    </source>
</evidence>
<accession>A0ACB7YCM4</accession>
<name>A0ACB7YCM4_9ERIC</name>
<comment type="caution">
    <text evidence="1">The sequence shown here is derived from an EMBL/GenBank/DDBJ whole genome shotgun (WGS) entry which is preliminary data.</text>
</comment>
<proteinExistence type="predicted"/>
<protein>
    <submittedName>
        <fullName evidence="1">Uncharacterized protein</fullName>
    </submittedName>
</protein>
<gene>
    <name evidence="1" type="ORF">Vadar_007496</name>
</gene>
<dbReference type="Proteomes" id="UP000828048">
    <property type="component" value="Chromosome 8"/>
</dbReference>